<organism evidence="1 2">
    <name type="scientific">Simkania negevensis (strain ATCC VR-1471 / DSM 27360 / Z)</name>
    <dbReference type="NCBI Taxonomy" id="331113"/>
    <lineage>
        <taxon>Bacteria</taxon>
        <taxon>Pseudomonadati</taxon>
        <taxon>Chlamydiota</taxon>
        <taxon>Chlamydiia</taxon>
        <taxon>Parachlamydiales</taxon>
        <taxon>Simkaniaceae</taxon>
        <taxon>Simkania</taxon>
    </lineage>
</organism>
<dbReference type="AlphaFoldDB" id="F8L8K3"/>
<protein>
    <recommendedName>
        <fullName evidence="3">Lipoprotein</fullName>
    </recommendedName>
</protein>
<reference evidence="1 2" key="2">
    <citation type="journal article" date="2011" name="Mol. Biol. Evol.">
        <title>Unity in variety--the pan-genome of the Chlamydiae.</title>
        <authorList>
            <person name="Collingro A."/>
            <person name="Tischler P."/>
            <person name="Weinmaier T."/>
            <person name="Penz T."/>
            <person name="Heinz E."/>
            <person name="Brunham R.C."/>
            <person name="Read T.D."/>
            <person name="Bavoil P.M."/>
            <person name="Sachse K."/>
            <person name="Kahane S."/>
            <person name="Friedman M.G."/>
            <person name="Rattei T."/>
            <person name="Myers G.S."/>
            <person name="Horn M."/>
        </authorList>
    </citation>
    <scope>NUCLEOTIDE SEQUENCE [LARGE SCALE GENOMIC DNA]</scope>
    <source>
        <strain evidence="2">ATCC VR-1471 / Z</strain>
    </source>
</reference>
<dbReference type="EMBL" id="FR872582">
    <property type="protein sequence ID" value="CCB89136.1"/>
    <property type="molecule type" value="Genomic_DNA"/>
</dbReference>
<evidence type="ECO:0008006" key="3">
    <source>
        <dbReference type="Google" id="ProtNLM"/>
    </source>
</evidence>
<keyword evidence="2" id="KW-1185">Reference proteome</keyword>
<dbReference type="KEGG" id="sng:SNE_A12590"/>
<dbReference type="Proteomes" id="UP000000496">
    <property type="component" value="Chromosome gsn.131"/>
</dbReference>
<dbReference type="STRING" id="331113.SNE_A12590"/>
<name>F8L8K3_SIMNZ</name>
<gene>
    <name evidence="1" type="ordered locus">SNE_A12590</name>
</gene>
<evidence type="ECO:0000313" key="2">
    <source>
        <dbReference type="Proteomes" id="UP000000496"/>
    </source>
</evidence>
<accession>F8L8K3</accession>
<dbReference type="NCBIfam" id="NF047637">
    <property type="entry name" value="lipo_CC0125"/>
    <property type="match status" value="1"/>
</dbReference>
<dbReference type="HOGENOM" id="CLU_123727_0_0_0"/>
<evidence type="ECO:0000313" key="1">
    <source>
        <dbReference type="EMBL" id="CCB89136.1"/>
    </source>
</evidence>
<sequence>MPSLNQEENMKKRLILTTGLAALLLVGCSTSYHQKGFFGDGYSDYRVNQDKFAVTFRGNEYTDSEDVRRFALTRAAELTLQNGFRYFKILSEKDISRQAIETSTTEQNESVVQRKVKKQAPGIDLMIRCFDQEPEGDAIDARDFLSYNQPKK</sequence>
<reference key="1">
    <citation type="journal article" date="2011" name="Mol. Biol. Evol.">
        <title>Unity in variety -- the pan-genome of the Chlamydiae.</title>
        <authorList>
            <person name="Collingro A."/>
            <person name="Tischler P."/>
            <person name="Weinmaier T."/>
            <person name="Penz T."/>
            <person name="Heinz E."/>
            <person name="Brunham R.C."/>
            <person name="Read T.D."/>
            <person name="Bavoil P.M."/>
            <person name="Sachse K."/>
            <person name="Kahane S."/>
            <person name="Friedman M.G."/>
            <person name="Rattei T."/>
            <person name="Myers G.S.A."/>
            <person name="Horn M."/>
        </authorList>
    </citation>
    <scope>NUCLEOTIDE SEQUENCE</scope>
    <source>
        <strain>Z</strain>
    </source>
</reference>
<proteinExistence type="predicted"/>